<comment type="caution">
    <text evidence="2">The sequence shown here is derived from an EMBL/GenBank/DDBJ whole genome shotgun (WGS) entry which is preliminary data.</text>
</comment>
<name>A0A917N9V7_9GAMM</name>
<dbReference type="Proteomes" id="UP000630149">
    <property type="component" value="Unassembled WGS sequence"/>
</dbReference>
<evidence type="ECO:0000313" key="2">
    <source>
        <dbReference type="EMBL" id="GGI76178.1"/>
    </source>
</evidence>
<evidence type="ECO:0000313" key="3">
    <source>
        <dbReference type="Proteomes" id="UP000630149"/>
    </source>
</evidence>
<gene>
    <name evidence="2" type="ORF">GCM10007966_01270</name>
</gene>
<sequence length="171" mass="19789">MGNVPLPENMTESQEQIAKKQQAELEALFKALDKKMQAKYQESQTRTKERKADLDINEEEVNKLWDEVHEHTKRLIERGMQGFDSWTAVMSQILVSCRKLNEAIASLKLTQKGWASFKSWCDERKHLKNLQTVHRHKGELGELRKLADNHGVQPEPDSEQPEEEQSTSPKP</sequence>
<feature type="region of interest" description="Disordered" evidence="1">
    <location>
        <begin position="138"/>
        <end position="171"/>
    </location>
</feature>
<dbReference type="OrthoDB" id="9973778at2"/>
<proteinExistence type="predicted"/>
<feature type="compositionally biased region" description="Basic and acidic residues" evidence="1">
    <location>
        <begin position="138"/>
        <end position="148"/>
    </location>
</feature>
<evidence type="ECO:0000256" key="1">
    <source>
        <dbReference type="SAM" id="MobiDB-lite"/>
    </source>
</evidence>
<accession>A0A917N9V7</accession>
<dbReference type="EMBL" id="BMOB01000001">
    <property type="protein sequence ID" value="GGI76178.1"/>
    <property type="molecule type" value="Genomic_DNA"/>
</dbReference>
<reference evidence="2" key="1">
    <citation type="journal article" date="2014" name="Int. J. Syst. Evol. Microbiol.">
        <title>Complete genome sequence of Corynebacterium casei LMG S-19264T (=DSM 44701T), isolated from a smear-ripened cheese.</title>
        <authorList>
            <consortium name="US DOE Joint Genome Institute (JGI-PGF)"/>
            <person name="Walter F."/>
            <person name="Albersmeier A."/>
            <person name="Kalinowski J."/>
            <person name="Ruckert C."/>
        </authorList>
    </citation>
    <scope>NUCLEOTIDE SEQUENCE</scope>
    <source>
        <strain evidence="2">JCM 13919</strain>
    </source>
</reference>
<feature type="compositionally biased region" description="Acidic residues" evidence="1">
    <location>
        <begin position="156"/>
        <end position="165"/>
    </location>
</feature>
<dbReference type="AlphaFoldDB" id="A0A917N9V7"/>
<reference evidence="2" key="2">
    <citation type="submission" date="2020-09" db="EMBL/GenBank/DDBJ databases">
        <authorList>
            <person name="Sun Q."/>
            <person name="Ohkuma M."/>
        </authorList>
    </citation>
    <scope>NUCLEOTIDE SEQUENCE</scope>
    <source>
        <strain evidence="2">JCM 13919</strain>
    </source>
</reference>
<organism evidence="2 3">
    <name type="scientific">Legionella impletisoli</name>
    <dbReference type="NCBI Taxonomy" id="343510"/>
    <lineage>
        <taxon>Bacteria</taxon>
        <taxon>Pseudomonadati</taxon>
        <taxon>Pseudomonadota</taxon>
        <taxon>Gammaproteobacteria</taxon>
        <taxon>Legionellales</taxon>
        <taxon>Legionellaceae</taxon>
        <taxon>Legionella</taxon>
    </lineage>
</organism>
<keyword evidence="3" id="KW-1185">Reference proteome</keyword>
<dbReference type="RefSeq" id="WP_131775373.1">
    <property type="nucleotide sequence ID" value="NZ_BMOB01000001.1"/>
</dbReference>
<protein>
    <submittedName>
        <fullName evidence="2">Uncharacterized protein</fullName>
    </submittedName>
</protein>